<evidence type="ECO:0000313" key="1">
    <source>
        <dbReference type="Proteomes" id="UP000887580"/>
    </source>
</evidence>
<protein>
    <submittedName>
        <fullName evidence="2">UPAR/Ly6 domain-containing protein</fullName>
    </submittedName>
</protein>
<name>A0AC35G6V5_9BILA</name>
<sequence length="108" mass="11947">MKTAGSEGNTRKECSPSDQFCSQISIVEGYSGNLPMFFQGCSYDVRQIYDAPCENYGVSDVFQKGGRQNSWHAVLSCCSNNYCNSATTVSAFFATFFVILINIFVFAK</sequence>
<evidence type="ECO:0000313" key="2">
    <source>
        <dbReference type="WBParaSite" id="PS1159_v2.g24145.t1"/>
    </source>
</evidence>
<dbReference type="WBParaSite" id="PS1159_v2.g24145.t1">
    <property type="protein sequence ID" value="PS1159_v2.g24145.t1"/>
    <property type="gene ID" value="PS1159_v2.g24145"/>
</dbReference>
<reference evidence="2" key="1">
    <citation type="submission" date="2022-11" db="UniProtKB">
        <authorList>
            <consortium name="WormBaseParasite"/>
        </authorList>
    </citation>
    <scope>IDENTIFICATION</scope>
</reference>
<accession>A0AC35G6V5</accession>
<organism evidence="1 2">
    <name type="scientific">Panagrolaimus sp. PS1159</name>
    <dbReference type="NCBI Taxonomy" id="55785"/>
    <lineage>
        <taxon>Eukaryota</taxon>
        <taxon>Metazoa</taxon>
        <taxon>Ecdysozoa</taxon>
        <taxon>Nematoda</taxon>
        <taxon>Chromadorea</taxon>
        <taxon>Rhabditida</taxon>
        <taxon>Tylenchina</taxon>
        <taxon>Panagrolaimomorpha</taxon>
        <taxon>Panagrolaimoidea</taxon>
        <taxon>Panagrolaimidae</taxon>
        <taxon>Panagrolaimus</taxon>
    </lineage>
</organism>
<proteinExistence type="predicted"/>
<dbReference type="Proteomes" id="UP000887580">
    <property type="component" value="Unplaced"/>
</dbReference>